<evidence type="ECO:0000259" key="2">
    <source>
        <dbReference type="PROSITE" id="PS50125"/>
    </source>
</evidence>
<dbReference type="CDD" id="cd06225">
    <property type="entry name" value="HAMP"/>
    <property type="match status" value="1"/>
</dbReference>
<keyword evidence="1" id="KW-0472">Membrane</keyword>
<dbReference type="InterPro" id="IPR050697">
    <property type="entry name" value="Adenylyl/Guanylyl_Cyclase_3/4"/>
</dbReference>
<dbReference type="PANTHER" id="PTHR43081">
    <property type="entry name" value="ADENYLATE CYCLASE, TERMINAL-DIFFERENTIATION SPECIFIC-RELATED"/>
    <property type="match status" value="1"/>
</dbReference>
<dbReference type="InterPro" id="IPR029787">
    <property type="entry name" value="Nucleotide_cyclase"/>
</dbReference>
<keyword evidence="1" id="KW-0812">Transmembrane</keyword>
<dbReference type="Proteomes" id="UP001279642">
    <property type="component" value="Unassembled WGS sequence"/>
</dbReference>
<dbReference type="Gene3D" id="6.10.340.10">
    <property type="match status" value="1"/>
</dbReference>
<dbReference type="Pfam" id="PF00672">
    <property type="entry name" value="HAMP"/>
    <property type="match status" value="1"/>
</dbReference>
<organism evidence="4 5">
    <name type="scientific">Dongia soli</name>
    <dbReference type="NCBI Taxonomy" id="600628"/>
    <lineage>
        <taxon>Bacteria</taxon>
        <taxon>Pseudomonadati</taxon>
        <taxon>Pseudomonadota</taxon>
        <taxon>Alphaproteobacteria</taxon>
        <taxon>Rhodospirillales</taxon>
        <taxon>Dongiaceae</taxon>
        <taxon>Dongia</taxon>
    </lineage>
</organism>
<dbReference type="InterPro" id="IPR001054">
    <property type="entry name" value="A/G_cyclase"/>
</dbReference>
<protein>
    <submittedName>
        <fullName evidence="4">Adenylate/guanylate cyclase domain-containing protein</fullName>
    </submittedName>
</protein>
<name>A0ABU5E7N7_9PROT</name>
<dbReference type="Gene3D" id="3.30.70.1230">
    <property type="entry name" value="Nucleotide cyclase"/>
    <property type="match status" value="1"/>
</dbReference>
<comment type="caution">
    <text evidence="4">The sequence shown here is derived from an EMBL/GenBank/DDBJ whole genome shotgun (WGS) entry which is preliminary data.</text>
</comment>
<dbReference type="EMBL" id="JAXCLW010000001">
    <property type="protein sequence ID" value="MDY0882194.1"/>
    <property type="molecule type" value="Genomic_DNA"/>
</dbReference>
<feature type="domain" description="HAMP" evidence="3">
    <location>
        <begin position="347"/>
        <end position="401"/>
    </location>
</feature>
<accession>A0ABU5E7N7</accession>
<evidence type="ECO:0000259" key="3">
    <source>
        <dbReference type="PROSITE" id="PS50885"/>
    </source>
</evidence>
<dbReference type="Gene3D" id="3.30.450.20">
    <property type="entry name" value="PAS domain"/>
    <property type="match status" value="1"/>
</dbReference>
<evidence type="ECO:0000313" key="5">
    <source>
        <dbReference type="Proteomes" id="UP001279642"/>
    </source>
</evidence>
<dbReference type="PROSITE" id="PS50125">
    <property type="entry name" value="GUANYLATE_CYCLASE_2"/>
    <property type="match status" value="1"/>
</dbReference>
<feature type="transmembrane region" description="Helical" evidence="1">
    <location>
        <begin position="327"/>
        <end position="346"/>
    </location>
</feature>
<dbReference type="SUPFAM" id="SSF55073">
    <property type="entry name" value="Nucleotide cyclase"/>
    <property type="match status" value="1"/>
</dbReference>
<dbReference type="Pfam" id="PF00211">
    <property type="entry name" value="Guanylate_cyc"/>
    <property type="match status" value="1"/>
</dbReference>
<gene>
    <name evidence="4" type="ORF">SMD27_05020</name>
</gene>
<sequence>MLRPRLSIVTTLALSFGSLVILAVGIAVWHLYTVAQSNTGQLIAATGQAVVTIVSQNLRHQLDPTENQLRALSRFILSDHRDIFEDGRIKDLLLGSLASDEQMDSLIYVRSDMRVMSASRTGDERDDYSIREITGESARTFGVYLTRAGDRRSAFWGTPFYSPQRKGTAIPLYLPVRRGTKIIGLLRATVTVAGLSRHIDEDLTGLKGTPFAMNADGFIIAHPAAKNDVQSAMGRLLRPSDLGDKVLAAFRFNDSSDVDVQSLYPKLPLNFRIQQVEVDGSDYFILYRPLPGYEFKEPGDTRNREWIIGTHVPDASINSFLDQVTRAAILGIGVMLLGVAMAILIGRRIARPITRLAAASEKIARLELGDGDPLPGGRLREVDVAVTAFNRMRAGLGWLSTYVPRSLLPMLVRTGSSDAFESKEREVTILFTDIVGFTSISQRLDAPALAAFLSRHFSLLEEAIAEEGGTIDKYIGDSVMAFWGAPALQPDHIERACRAALAITDKISADNERRRHKDLEPIRLRIGVETGRAIAGNIGAPSRINYTLVGDSVNLAQRFEQFAKTIDDGSSDAIVIIGSEVAAALPPDMQAEPLGYHLLPGRSEEMQLYRLLQRVNSAIPAAD</sequence>
<proteinExistence type="predicted"/>
<keyword evidence="1" id="KW-1133">Transmembrane helix</keyword>
<dbReference type="RefSeq" id="WP_320507222.1">
    <property type="nucleotide sequence ID" value="NZ_JAXCLW010000001.1"/>
</dbReference>
<dbReference type="SMART" id="SM00044">
    <property type="entry name" value="CYCc"/>
    <property type="match status" value="1"/>
</dbReference>
<dbReference type="CDD" id="cd07302">
    <property type="entry name" value="CHD"/>
    <property type="match status" value="1"/>
</dbReference>
<feature type="domain" description="Guanylate cyclase" evidence="2">
    <location>
        <begin position="428"/>
        <end position="560"/>
    </location>
</feature>
<reference evidence="4 5" key="1">
    <citation type="journal article" date="2016" name="Antonie Van Leeuwenhoek">
        <title>Dongia soli sp. nov., isolated from soil from Dokdo, Korea.</title>
        <authorList>
            <person name="Kim D.U."/>
            <person name="Lee H."/>
            <person name="Kim H."/>
            <person name="Kim S.G."/>
            <person name="Ka J.O."/>
        </authorList>
    </citation>
    <scope>NUCLEOTIDE SEQUENCE [LARGE SCALE GENOMIC DNA]</scope>
    <source>
        <strain evidence="4 5">D78</strain>
    </source>
</reference>
<feature type="transmembrane region" description="Helical" evidence="1">
    <location>
        <begin position="12"/>
        <end position="32"/>
    </location>
</feature>
<evidence type="ECO:0000256" key="1">
    <source>
        <dbReference type="SAM" id="Phobius"/>
    </source>
</evidence>
<keyword evidence="5" id="KW-1185">Reference proteome</keyword>
<evidence type="ECO:0000313" key="4">
    <source>
        <dbReference type="EMBL" id="MDY0882194.1"/>
    </source>
</evidence>
<dbReference type="InterPro" id="IPR003660">
    <property type="entry name" value="HAMP_dom"/>
</dbReference>
<dbReference type="PROSITE" id="PS50885">
    <property type="entry name" value="HAMP"/>
    <property type="match status" value="1"/>
</dbReference>
<dbReference type="PANTHER" id="PTHR43081:SF1">
    <property type="entry name" value="ADENYLATE CYCLASE, TERMINAL-DIFFERENTIATION SPECIFIC"/>
    <property type="match status" value="1"/>
</dbReference>